<keyword evidence="5" id="KW-0464">Manganese</keyword>
<dbReference type="FunFam" id="3.60.21.10:FF:000146">
    <property type="entry name" value="Serine/threonine-protein phosphatase"/>
    <property type="match status" value="1"/>
</dbReference>
<comment type="similarity">
    <text evidence="8">Belongs to the PPP phosphatase family.</text>
</comment>
<dbReference type="Pfam" id="PF00149">
    <property type="entry name" value="Metallophos"/>
    <property type="match status" value="1"/>
</dbReference>
<keyword evidence="4" id="KW-0904">Protein phosphatase</keyword>
<dbReference type="PROSITE" id="PS00125">
    <property type="entry name" value="SER_THR_PHOSPHATASE"/>
    <property type="match status" value="1"/>
</dbReference>
<evidence type="ECO:0000256" key="1">
    <source>
        <dbReference type="ARBA" id="ARBA00001936"/>
    </source>
</evidence>
<dbReference type="OMA" id="MGWSDND"/>
<dbReference type="InterPro" id="IPR004843">
    <property type="entry name" value="Calcineurin-like_PHP"/>
</dbReference>
<evidence type="ECO:0000313" key="10">
    <source>
        <dbReference type="EMBL" id="EAX96289.1"/>
    </source>
</evidence>
<dbReference type="Gene3D" id="3.60.21.10">
    <property type="match status" value="1"/>
</dbReference>
<dbReference type="VEuPathDB" id="TrichDB:TVAGG3_1008080"/>
<keyword evidence="3 8" id="KW-0378">Hydrolase</keyword>
<dbReference type="InterPro" id="IPR031675">
    <property type="entry name" value="STPPase_N"/>
</dbReference>
<dbReference type="SUPFAM" id="SSF56300">
    <property type="entry name" value="Metallo-dependent phosphatases"/>
    <property type="match status" value="1"/>
</dbReference>
<dbReference type="GO" id="GO:0005737">
    <property type="term" value="C:cytoplasm"/>
    <property type="evidence" value="ECO:0000318"/>
    <property type="project" value="GO_Central"/>
</dbReference>
<dbReference type="GO" id="GO:0004722">
    <property type="term" value="F:protein serine/threonine phosphatase activity"/>
    <property type="evidence" value="ECO:0000318"/>
    <property type="project" value="GO_Central"/>
</dbReference>
<feature type="domain" description="Serine/threonine specific protein phosphatases" evidence="9">
    <location>
        <begin position="120"/>
        <end position="125"/>
    </location>
</feature>
<evidence type="ECO:0000256" key="3">
    <source>
        <dbReference type="ARBA" id="ARBA00022801"/>
    </source>
</evidence>
<dbReference type="KEGG" id="tva:4754059"/>
<dbReference type="EC" id="3.1.3.16" evidence="8"/>
<dbReference type="STRING" id="5722.A2FFL0"/>
<evidence type="ECO:0000256" key="7">
    <source>
        <dbReference type="ARBA" id="ARBA00048336"/>
    </source>
</evidence>
<evidence type="ECO:0000256" key="5">
    <source>
        <dbReference type="ARBA" id="ARBA00023211"/>
    </source>
</evidence>
<evidence type="ECO:0000256" key="6">
    <source>
        <dbReference type="ARBA" id="ARBA00047761"/>
    </source>
</evidence>
<dbReference type="PANTHER" id="PTHR11668:SF300">
    <property type="entry name" value="SERINE_THREONINE-PROTEIN PHOSPHATASE"/>
    <property type="match status" value="1"/>
</dbReference>
<evidence type="ECO:0000259" key="9">
    <source>
        <dbReference type="PROSITE" id="PS00125"/>
    </source>
</evidence>
<comment type="catalytic activity">
    <reaction evidence="7 8">
        <text>O-phospho-L-threonyl-[protein] + H2O = L-threonyl-[protein] + phosphate</text>
        <dbReference type="Rhea" id="RHEA:47004"/>
        <dbReference type="Rhea" id="RHEA-COMP:11060"/>
        <dbReference type="Rhea" id="RHEA-COMP:11605"/>
        <dbReference type="ChEBI" id="CHEBI:15377"/>
        <dbReference type="ChEBI" id="CHEBI:30013"/>
        <dbReference type="ChEBI" id="CHEBI:43474"/>
        <dbReference type="ChEBI" id="CHEBI:61977"/>
        <dbReference type="EC" id="3.1.3.16"/>
    </reaction>
</comment>
<dbReference type="GO" id="GO:0005634">
    <property type="term" value="C:nucleus"/>
    <property type="evidence" value="ECO:0000318"/>
    <property type="project" value="GO_Central"/>
</dbReference>
<keyword evidence="2" id="KW-0479">Metal-binding</keyword>
<evidence type="ECO:0000256" key="4">
    <source>
        <dbReference type="ARBA" id="ARBA00022912"/>
    </source>
</evidence>
<dbReference type="Proteomes" id="UP000001542">
    <property type="component" value="Unassembled WGS sequence"/>
</dbReference>
<dbReference type="VEuPathDB" id="TrichDB:TVAG_264130"/>
<accession>A2FFL0</accession>
<protein>
    <recommendedName>
        <fullName evidence="8">Serine/threonine-protein phosphatase</fullName>
        <ecNumber evidence="8">3.1.3.16</ecNumber>
    </recommendedName>
</protein>
<dbReference type="Pfam" id="PF16891">
    <property type="entry name" value="STPPase_N"/>
    <property type="match status" value="1"/>
</dbReference>
<reference evidence="10" key="2">
    <citation type="journal article" date="2007" name="Science">
        <title>Draft genome sequence of the sexually transmitted pathogen Trichomonas vaginalis.</title>
        <authorList>
            <person name="Carlton J.M."/>
            <person name="Hirt R.P."/>
            <person name="Silva J.C."/>
            <person name="Delcher A.L."/>
            <person name="Schatz M."/>
            <person name="Zhao Q."/>
            <person name="Wortman J.R."/>
            <person name="Bidwell S.L."/>
            <person name="Alsmark U.C.M."/>
            <person name="Besteiro S."/>
            <person name="Sicheritz-Ponten T."/>
            <person name="Noel C.J."/>
            <person name="Dacks J.B."/>
            <person name="Foster P.G."/>
            <person name="Simillion C."/>
            <person name="Van de Peer Y."/>
            <person name="Miranda-Saavedra D."/>
            <person name="Barton G.J."/>
            <person name="Westrop G.D."/>
            <person name="Mueller S."/>
            <person name="Dessi D."/>
            <person name="Fiori P.L."/>
            <person name="Ren Q."/>
            <person name="Paulsen I."/>
            <person name="Zhang H."/>
            <person name="Bastida-Corcuera F.D."/>
            <person name="Simoes-Barbosa A."/>
            <person name="Brown M.T."/>
            <person name="Hayes R.D."/>
            <person name="Mukherjee M."/>
            <person name="Okumura C.Y."/>
            <person name="Schneider R."/>
            <person name="Smith A.J."/>
            <person name="Vanacova S."/>
            <person name="Villalvazo M."/>
            <person name="Haas B.J."/>
            <person name="Pertea M."/>
            <person name="Feldblyum T.V."/>
            <person name="Utterback T.R."/>
            <person name="Shu C.L."/>
            <person name="Osoegawa K."/>
            <person name="de Jong P.J."/>
            <person name="Hrdy I."/>
            <person name="Horvathova L."/>
            <person name="Zubacova Z."/>
            <person name="Dolezal P."/>
            <person name="Malik S.B."/>
            <person name="Logsdon J.M. Jr."/>
            <person name="Henze K."/>
            <person name="Gupta A."/>
            <person name="Wang C.C."/>
            <person name="Dunne R.L."/>
            <person name="Upcroft J.A."/>
            <person name="Upcroft P."/>
            <person name="White O."/>
            <person name="Salzberg S.L."/>
            <person name="Tang P."/>
            <person name="Chiu C.-H."/>
            <person name="Lee Y.-S."/>
            <person name="Embley T.M."/>
            <person name="Coombs G.H."/>
            <person name="Mottram J.C."/>
            <person name="Tachezy J."/>
            <person name="Fraser-Liggett C.M."/>
            <person name="Johnson P.J."/>
        </authorList>
    </citation>
    <scope>NUCLEOTIDE SEQUENCE [LARGE SCALE GENOMIC DNA]</scope>
    <source>
        <strain evidence="10">G3</strain>
    </source>
</reference>
<dbReference type="SMART" id="SM00156">
    <property type="entry name" value="PP2Ac"/>
    <property type="match status" value="1"/>
</dbReference>
<dbReference type="EMBL" id="DS113765">
    <property type="protein sequence ID" value="EAX96289.1"/>
    <property type="molecule type" value="Genomic_DNA"/>
</dbReference>
<dbReference type="InParanoid" id="A2FFL0"/>
<dbReference type="SMR" id="A2FFL0"/>
<dbReference type="eggNOG" id="KOG0374">
    <property type="taxonomic scope" value="Eukaryota"/>
</dbReference>
<dbReference type="GO" id="GO:0046872">
    <property type="term" value="F:metal ion binding"/>
    <property type="evidence" value="ECO:0007669"/>
    <property type="project" value="UniProtKB-KW"/>
</dbReference>
<sequence length="312" mass="35414">MTDNRNHLDSIILKLVKLRYEPPGTRSGITESEIIELCISVRKILLKQPSLLRLEAPVVICGDIHGEFYDLLRIFETMKYPPATNYLFLGDFVDRGKQAIDVVALLFAFKIKFPNNFFLLRGNHENWKTNYHYGFLEECILNYSEKIWKIINEVFRCLPFAAIIDDQIFCVHGGISTSINSLEEIEDIKRPKDVSSHGIIANFLWSDPNANLLDGNWIPSDRGIGILFGPVATSRFCQKFGFSLIVRAHEVAPQGYNFPFQNDKSILTIYSSSSSSESKGAAVLSISEDLQCTIISLPKFEIEVQNEPIRTE</sequence>
<dbReference type="PRINTS" id="PR00114">
    <property type="entry name" value="STPHPHTASE"/>
</dbReference>
<dbReference type="InterPro" id="IPR006186">
    <property type="entry name" value="Ser/Thr-sp_prot-phosphatase"/>
</dbReference>
<evidence type="ECO:0000313" key="11">
    <source>
        <dbReference type="Proteomes" id="UP000001542"/>
    </source>
</evidence>
<evidence type="ECO:0000256" key="8">
    <source>
        <dbReference type="RuleBase" id="RU004273"/>
    </source>
</evidence>
<evidence type="ECO:0000256" key="2">
    <source>
        <dbReference type="ARBA" id="ARBA00022723"/>
    </source>
</evidence>
<dbReference type="RefSeq" id="XP_001309219.1">
    <property type="nucleotide sequence ID" value="XM_001309218.1"/>
</dbReference>
<dbReference type="PANTHER" id="PTHR11668">
    <property type="entry name" value="SERINE/THREONINE PROTEIN PHOSPHATASE"/>
    <property type="match status" value="1"/>
</dbReference>
<keyword evidence="11" id="KW-1185">Reference proteome</keyword>
<dbReference type="AlphaFoldDB" id="A2FFL0"/>
<reference evidence="10" key="1">
    <citation type="submission" date="2006-10" db="EMBL/GenBank/DDBJ databases">
        <authorList>
            <person name="Amadeo P."/>
            <person name="Zhao Q."/>
            <person name="Wortman J."/>
            <person name="Fraser-Liggett C."/>
            <person name="Carlton J."/>
        </authorList>
    </citation>
    <scope>NUCLEOTIDE SEQUENCE</scope>
    <source>
        <strain evidence="10">G3</strain>
    </source>
</reference>
<name>A2FFL0_TRIV3</name>
<dbReference type="InterPro" id="IPR050341">
    <property type="entry name" value="PP1_catalytic_subunit"/>
</dbReference>
<proteinExistence type="inferred from homology"/>
<comment type="catalytic activity">
    <reaction evidence="6">
        <text>O-phospho-L-seryl-[protein] + H2O = L-seryl-[protein] + phosphate</text>
        <dbReference type="Rhea" id="RHEA:20629"/>
        <dbReference type="Rhea" id="RHEA-COMP:9863"/>
        <dbReference type="Rhea" id="RHEA-COMP:11604"/>
        <dbReference type="ChEBI" id="CHEBI:15377"/>
        <dbReference type="ChEBI" id="CHEBI:29999"/>
        <dbReference type="ChEBI" id="CHEBI:43474"/>
        <dbReference type="ChEBI" id="CHEBI:83421"/>
        <dbReference type="EC" id="3.1.3.16"/>
    </reaction>
</comment>
<gene>
    <name evidence="10" type="ORF">TVAG_264130</name>
</gene>
<comment type="cofactor">
    <cofactor evidence="1">
        <name>Mn(2+)</name>
        <dbReference type="ChEBI" id="CHEBI:29035"/>
    </cofactor>
</comment>
<dbReference type="InterPro" id="IPR029052">
    <property type="entry name" value="Metallo-depent_PP-like"/>
</dbReference>
<organism evidence="10 11">
    <name type="scientific">Trichomonas vaginalis (strain ATCC PRA-98 / G3)</name>
    <dbReference type="NCBI Taxonomy" id="412133"/>
    <lineage>
        <taxon>Eukaryota</taxon>
        <taxon>Metamonada</taxon>
        <taxon>Parabasalia</taxon>
        <taxon>Trichomonadida</taxon>
        <taxon>Trichomonadidae</taxon>
        <taxon>Trichomonas</taxon>
    </lineage>
</organism>